<comment type="subcellular location">
    <subcellularLocation>
        <location evidence="1">Secreted</location>
    </subcellularLocation>
</comment>
<dbReference type="Pfam" id="PF00322">
    <property type="entry name" value="Endothelin"/>
    <property type="match status" value="1"/>
</dbReference>
<dbReference type="SMART" id="SM00272">
    <property type="entry name" value="END"/>
    <property type="match status" value="2"/>
</dbReference>
<dbReference type="GO" id="GO:0006874">
    <property type="term" value="P:intracellular calcium ion homeostasis"/>
    <property type="evidence" value="ECO:0007669"/>
    <property type="project" value="TreeGrafter"/>
</dbReference>
<evidence type="ECO:0000256" key="3">
    <source>
        <dbReference type="ARBA" id="ARBA00022525"/>
    </source>
</evidence>
<evidence type="ECO:0000256" key="7">
    <source>
        <dbReference type="ARBA" id="ARBA00046081"/>
    </source>
</evidence>
<feature type="domain" description="Endothelin-like toxin" evidence="9">
    <location>
        <begin position="98"/>
        <end position="119"/>
    </location>
</feature>
<dbReference type="InterPro" id="IPR001928">
    <property type="entry name" value="Endothln-like_toxin"/>
</dbReference>
<name>A0A3B4BSR3_PYGNA</name>
<dbReference type="GO" id="GO:0005615">
    <property type="term" value="C:extracellular space"/>
    <property type="evidence" value="ECO:0007669"/>
    <property type="project" value="TreeGrafter"/>
</dbReference>
<organism evidence="10 11">
    <name type="scientific">Pygocentrus nattereri</name>
    <name type="common">Red-bellied piranha</name>
    <dbReference type="NCBI Taxonomy" id="42514"/>
    <lineage>
        <taxon>Eukaryota</taxon>
        <taxon>Metazoa</taxon>
        <taxon>Chordata</taxon>
        <taxon>Craniata</taxon>
        <taxon>Vertebrata</taxon>
        <taxon>Euteleostomi</taxon>
        <taxon>Actinopterygii</taxon>
        <taxon>Neopterygii</taxon>
        <taxon>Teleostei</taxon>
        <taxon>Ostariophysi</taxon>
        <taxon>Characiformes</taxon>
        <taxon>Characoidei</taxon>
        <taxon>Pygocentrus</taxon>
    </lineage>
</organism>
<dbReference type="OMA" id="EKWPARR"/>
<dbReference type="InterPro" id="IPR020475">
    <property type="entry name" value="Endothelin"/>
</dbReference>
<dbReference type="InterPro" id="IPR019764">
    <property type="entry name" value="Endothelin_toxin_CS"/>
</dbReference>
<dbReference type="CTD" id="1906"/>
<evidence type="ECO:0000256" key="5">
    <source>
        <dbReference type="ARBA" id="ARBA00023322"/>
    </source>
</evidence>
<comment type="function">
    <text evidence="7">Endothelins are endothelium-derived vasoconstrictor peptides. Probable ligand for G-protein coupled receptors EDNRA and EDNRB which activates PTK2B, BCAR1, BCAR3 and, GTPases RAP1 and RHOA cascade in glomerular mesangial cells. Also binds the DEAR/FBXW7-AS1 receptor. Promotes mesenteric arterial wall remodeling via activation of ROCK signaling and subsequent colocalization of NFATC3 with F-actin filaments. NFATC3 then translocates to the nucleus where it subsequently promotes the transcription of the smooth muscle hypertrophy and differentiation marker ACTA2.</text>
</comment>
<accession>A0A3B4BSR3</accession>
<evidence type="ECO:0000256" key="4">
    <source>
        <dbReference type="ARBA" id="ARBA00022858"/>
    </source>
</evidence>
<reference evidence="10" key="2">
    <citation type="submission" date="2025-08" db="UniProtKB">
        <authorList>
            <consortium name="Ensembl"/>
        </authorList>
    </citation>
    <scope>IDENTIFICATION</scope>
</reference>
<feature type="signal peptide" evidence="8">
    <location>
        <begin position="1"/>
        <end position="22"/>
    </location>
</feature>
<dbReference type="GO" id="GO:0003100">
    <property type="term" value="P:regulation of systemic arterial blood pressure by endothelin"/>
    <property type="evidence" value="ECO:0007669"/>
    <property type="project" value="TreeGrafter"/>
</dbReference>
<dbReference type="GeneID" id="108425150"/>
<dbReference type="PANTHER" id="PTHR13874">
    <property type="entry name" value="ENDOTHELIN"/>
    <property type="match status" value="1"/>
</dbReference>
<dbReference type="PROSITE" id="PS00270">
    <property type="entry name" value="ENDOTHELIN"/>
    <property type="match status" value="2"/>
</dbReference>
<dbReference type="AlphaFoldDB" id="A0A3B4BSR3"/>
<dbReference type="OrthoDB" id="9362154at2759"/>
<dbReference type="RefSeq" id="XP_017549085.1">
    <property type="nucleotide sequence ID" value="XM_017693596.2"/>
</dbReference>
<dbReference type="PRINTS" id="PR00365">
    <property type="entry name" value="ENDOTHELIN"/>
</dbReference>
<keyword evidence="11" id="KW-1185">Reference proteome</keyword>
<dbReference type="GO" id="GO:0031708">
    <property type="term" value="F:endothelin B receptor binding"/>
    <property type="evidence" value="ECO:0007669"/>
    <property type="project" value="TreeGrafter"/>
</dbReference>
<dbReference type="PROSITE" id="PS51257">
    <property type="entry name" value="PROKAR_LIPOPROTEIN"/>
    <property type="match status" value="1"/>
</dbReference>
<evidence type="ECO:0000256" key="6">
    <source>
        <dbReference type="ARBA" id="ARBA00040197"/>
    </source>
</evidence>
<feature type="domain" description="Endothelin-like toxin" evidence="9">
    <location>
        <begin position="45"/>
        <end position="66"/>
    </location>
</feature>
<keyword evidence="4" id="KW-0838">Vasoactive</keyword>
<dbReference type="GO" id="GO:0031707">
    <property type="term" value="F:endothelin A receptor binding"/>
    <property type="evidence" value="ECO:0007669"/>
    <property type="project" value="TreeGrafter"/>
</dbReference>
<reference evidence="10 11" key="1">
    <citation type="submission" date="2020-10" db="EMBL/GenBank/DDBJ databases">
        <title>Pygocentrus nattereri (red-bellied piranha) genome, fPygNat1, primary haplotype.</title>
        <authorList>
            <person name="Myers G."/>
            <person name="Meyer A."/>
            <person name="Karagic N."/>
            <person name="Pippel M."/>
            <person name="Winkler S."/>
            <person name="Tracey A."/>
            <person name="Wood J."/>
            <person name="Formenti G."/>
            <person name="Howe K."/>
            <person name="Fedrigo O."/>
            <person name="Jarvis E.D."/>
        </authorList>
    </citation>
    <scope>NUCLEOTIDE SEQUENCE [LARGE SCALE GENOMIC DNA]</scope>
</reference>
<evidence type="ECO:0000256" key="2">
    <source>
        <dbReference type="ARBA" id="ARBA00010959"/>
    </source>
</evidence>
<gene>
    <name evidence="10" type="primary">EDN1</name>
</gene>
<dbReference type="STRING" id="42514.ENSPNAP00000001560"/>
<comment type="similarity">
    <text evidence="2">Belongs to the endothelin/sarafotoxin family.</text>
</comment>
<dbReference type="GeneTree" id="ENSGT00950000183053"/>
<dbReference type="Proteomes" id="UP001501920">
    <property type="component" value="Chromosome 27"/>
</dbReference>
<reference evidence="10" key="3">
    <citation type="submission" date="2025-09" db="UniProtKB">
        <authorList>
            <consortium name="Ensembl"/>
        </authorList>
    </citation>
    <scope>IDENTIFICATION</scope>
</reference>
<sequence length="194" mass="21633">MELRIIFPVLSVLSSCVFHTAALPAWSLTEGAATPASARHSRTKRCSCATFLDKECVYFCHLDIIWVNTPERTVSYGLGNAPRRKRSAPRAASNDPARCRCVDSSDGACASFCHTDYPPRRKAAPDKVIPTACGHDCAKKQRKHDVAAQTRSIKRVRKSTVPSLATKQIRLLLEKWKLRRLHKTQAWAAENTMS</sequence>
<evidence type="ECO:0000259" key="9">
    <source>
        <dbReference type="SMART" id="SM00272"/>
    </source>
</evidence>
<keyword evidence="8" id="KW-0732">Signal</keyword>
<dbReference type="GO" id="GO:0005179">
    <property type="term" value="F:hormone activity"/>
    <property type="evidence" value="ECO:0007669"/>
    <property type="project" value="TreeGrafter"/>
</dbReference>
<keyword evidence="3" id="KW-0964">Secreted</keyword>
<evidence type="ECO:0000313" key="11">
    <source>
        <dbReference type="Proteomes" id="UP001501920"/>
    </source>
</evidence>
<evidence type="ECO:0000256" key="1">
    <source>
        <dbReference type="ARBA" id="ARBA00004613"/>
    </source>
</evidence>
<evidence type="ECO:0000256" key="8">
    <source>
        <dbReference type="SAM" id="SignalP"/>
    </source>
</evidence>
<dbReference type="GO" id="GO:0019229">
    <property type="term" value="P:regulation of vasoconstriction"/>
    <property type="evidence" value="ECO:0007669"/>
    <property type="project" value="InterPro"/>
</dbReference>
<keyword evidence="5" id="KW-0839">Vasoconstrictor</keyword>
<dbReference type="Ensembl" id="ENSPNAT00000011935.2">
    <property type="protein sequence ID" value="ENSPNAP00000001560.1"/>
    <property type="gene ID" value="ENSPNAG00000008243.2"/>
</dbReference>
<evidence type="ECO:0000313" key="10">
    <source>
        <dbReference type="Ensembl" id="ENSPNAP00000001560.1"/>
    </source>
</evidence>
<dbReference type="PANTHER" id="PTHR13874:SF10">
    <property type="entry name" value="ENDOTHELIN-1"/>
    <property type="match status" value="1"/>
</dbReference>
<feature type="chain" id="PRO_5017479604" description="Endothelin-1" evidence="8">
    <location>
        <begin position="23"/>
        <end position="194"/>
    </location>
</feature>
<dbReference type="GO" id="GO:0014826">
    <property type="term" value="P:vein smooth muscle contraction"/>
    <property type="evidence" value="ECO:0007669"/>
    <property type="project" value="TreeGrafter"/>
</dbReference>
<proteinExistence type="inferred from homology"/>
<protein>
    <recommendedName>
        <fullName evidence="6">Endothelin-1</fullName>
    </recommendedName>
</protein>